<evidence type="ECO:0000313" key="5">
    <source>
        <dbReference type="Proteomes" id="UP000054342"/>
    </source>
</evidence>
<dbReference type="SUPFAM" id="SSF46689">
    <property type="entry name" value="Homeodomain-like"/>
    <property type="match status" value="1"/>
</dbReference>
<dbReference type="InterPro" id="IPR009057">
    <property type="entry name" value="Homeodomain-like_sf"/>
</dbReference>
<dbReference type="EMBL" id="KN847322">
    <property type="protein sequence ID" value="KIW51035.1"/>
    <property type="molecule type" value="Genomic_DNA"/>
</dbReference>
<dbReference type="Gene3D" id="3.30.420.10">
    <property type="entry name" value="Ribonuclease H-like superfamily/Ribonuclease H"/>
    <property type="match status" value="1"/>
</dbReference>
<dbReference type="InterPro" id="IPR002492">
    <property type="entry name" value="Transposase_Tc1-like"/>
</dbReference>
<reference evidence="4 5" key="1">
    <citation type="submission" date="2015-01" db="EMBL/GenBank/DDBJ databases">
        <title>The Genome Sequence of Exophiala xenobiotica CBS118157.</title>
        <authorList>
            <consortium name="The Broad Institute Genomics Platform"/>
            <person name="Cuomo C."/>
            <person name="de Hoog S."/>
            <person name="Gorbushina A."/>
            <person name="Stielow B."/>
            <person name="Teixiera M."/>
            <person name="Abouelleil A."/>
            <person name="Chapman S.B."/>
            <person name="Priest M."/>
            <person name="Young S.K."/>
            <person name="Wortman J."/>
            <person name="Nusbaum C."/>
            <person name="Birren B."/>
        </authorList>
    </citation>
    <scope>NUCLEOTIDE SEQUENCE [LARGE SCALE GENOMIC DNA]</scope>
    <source>
        <strain evidence="4 5">CBS 118157</strain>
    </source>
</reference>
<dbReference type="GO" id="GO:0003677">
    <property type="term" value="F:DNA binding"/>
    <property type="evidence" value="ECO:0007669"/>
    <property type="project" value="InterPro"/>
</dbReference>
<feature type="region of interest" description="Disordered" evidence="2">
    <location>
        <begin position="1"/>
        <end position="46"/>
    </location>
</feature>
<feature type="compositionally biased region" description="Polar residues" evidence="2">
    <location>
        <begin position="36"/>
        <end position="46"/>
    </location>
</feature>
<organism evidence="4 5">
    <name type="scientific">Exophiala xenobiotica</name>
    <dbReference type="NCBI Taxonomy" id="348802"/>
    <lineage>
        <taxon>Eukaryota</taxon>
        <taxon>Fungi</taxon>
        <taxon>Dikarya</taxon>
        <taxon>Ascomycota</taxon>
        <taxon>Pezizomycotina</taxon>
        <taxon>Eurotiomycetes</taxon>
        <taxon>Chaetothyriomycetidae</taxon>
        <taxon>Chaetothyriales</taxon>
        <taxon>Herpotrichiellaceae</taxon>
        <taxon>Exophiala</taxon>
    </lineage>
</organism>
<feature type="compositionally biased region" description="Acidic residues" evidence="2">
    <location>
        <begin position="1"/>
        <end position="12"/>
    </location>
</feature>
<dbReference type="GO" id="GO:0006313">
    <property type="term" value="P:DNA transposition"/>
    <property type="evidence" value="ECO:0007669"/>
    <property type="project" value="InterPro"/>
</dbReference>
<dbReference type="AlphaFoldDB" id="A0A0D2E8Q4"/>
<dbReference type="OrthoDB" id="4156902at2759"/>
<dbReference type="InterPro" id="IPR036397">
    <property type="entry name" value="RNaseH_sf"/>
</dbReference>
<dbReference type="GO" id="GO:0015074">
    <property type="term" value="P:DNA integration"/>
    <property type="evidence" value="ECO:0007669"/>
    <property type="project" value="InterPro"/>
</dbReference>
<sequence length="480" mass="55555">MDACPTDDDLADEAAKIRETERPRRKNSPTVRPITESASQRDTGTRYSIAQRSQALTLHSIGWKTAQIAAYTKIPERSVRAIAEKARKRGFTPQEDPRVLDHFVEDGYKPGRPREVLEVKEEEVLSSLRTNRSTREKSAEVLAYEHGVSTSTALRILHKHGLNSVKPTTKPGLNLEQRAARLAFCLAHQDWTLEDWKKVIWSDETSVILGHRRGSIRVWRTPEEPFEKSVIRRRWKGYSEFMFWGCFTYDKIGPCHIYRAETAAEKEASQKEINELNEALESEKRKEWELSNGVRRLGLRNLPGRKPKWRFTKETGKLVRRGKGGIDWWRYYKEVVLPKLIPFARECGPDAIIQEDNASPHAYHFIGRTYSIQGLNRMLWPGNSPDLSAIEKGWPWMKRVTTFKGAPRTRTDLETSWMSKWGTIPQDSIRGWIEGIMENIKKVIALEGGNEYPEGRESKRSYKGRRRIGELFKHSWIQDD</sequence>
<accession>A0A0D2E8Q4</accession>
<name>A0A0D2E8Q4_9EURO</name>
<gene>
    <name evidence="4" type="ORF">PV05_09793</name>
</gene>
<dbReference type="STRING" id="348802.A0A0D2E8Q4"/>
<feature type="coiled-coil region" evidence="1">
    <location>
        <begin position="259"/>
        <end position="286"/>
    </location>
</feature>
<proteinExistence type="predicted"/>
<evidence type="ECO:0000256" key="1">
    <source>
        <dbReference type="SAM" id="Coils"/>
    </source>
</evidence>
<dbReference type="HOGENOM" id="CLU_038496_0_0_1"/>
<protein>
    <recommendedName>
        <fullName evidence="3">Transposase Tc1-like domain-containing protein</fullName>
    </recommendedName>
</protein>
<dbReference type="Proteomes" id="UP000054342">
    <property type="component" value="Unassembled WGS sequence"/>
</dbReference>
<dbReference type="GeneID" id="25331701"/>
<keyword evidence="5" id="KW-1185">Reference proteome</keyword>
<feature type="compositionally biased region" description="Basic and acidic residues" evidence="2">
    <location>
        <begin position="13"/>
        <end position="22"/>
    </location>
</feature>
<evidence type="ECO:0000313" key="4">
    <source>
        <dbReference type="EMBL" id="KIW51035.1"/>
    </source>
</evidence>
<feature type="domain" description="Transposase Tc1-like" evidence="3">
    <location>
        <begin position="138"/>
        <end position="190"/>
    </location>
</feature>
<dbReference type="RefSeq" id="XP_013311619.1">
    <property type="nucleotide sequence ID" value="XM_013456165.1"/>
</dbReference>
<dbReference type="Pfam" id="PF01498">
    <property type="entry name" value="HTH_Tnp_Tc3_2"/>
    <property type="match status" value="1"/>
</dbReference>
<evidence type="ECO:0000259" key="3">
    <source>
        <dbReference type="Pfam" id="PF01498"/>
    </source>
</evidence>
<evidence type="ECO:0000256" key="2">
    <source>
        <dbReference type="SAM" id="MobiDB-lite"/>
    </source>
</evidence>
<keyword evidence="1" id="KW-0175">Coiled coil</keyword>